<dbReference type="PANTHER" id="PTHR19303">
    <property type="entry name" value="TRANSPOSON"/>
    <property type="match status" value="1"/>
</dbReference>
<gene>
    <name evidence="3" type="ORF">M9Y10_026775</name>
    <name evidence="2" type="ORF">M9Y10_040249</name>
</gene>
<keyword evidence="4" id="KW-1185">Reference proteome</keyword>
<dbReference type="Pfam" id="PF03184">
    <property type="entry name" value="DDE_1"/>
    <property type="match status" value="1"/>
</dbReference>
<accession>A0ABR2GIR8</accession>
<dbReference type="PANTHER" id="PTHR19303:SF74">
    <property type="entry name" value="POGO TRANSPOSABLE ELEMENT WITH KRAB DOMAIN"/>
    <property type="match status" value="1"/>
</dbReference>
<reference evidence="2 4" key="1">
    <citation type="submission" date="2024-04" db="EMBL/GenBank/DDBJ databases">
        <title>Tritrichomonas musculus Genome.</title>
        <authorList>
            <person name="Alves-Ferreira E."/>
            <person name="Grigg M."/>
            <person name="Lorenzi H."/>
            <person name="Galac M."/>
        </authorList>
    </citation>
    <scope>NUCLEOTIDE SEQUENCE [LARGE SCALE GENOMIC DNA]</scope>
    <source>
        <strain evidence="2 4">EAF2021</strain>
    </source>
</reference>
<proteinExistence type="predicted"/>
<dbReference type="InterPro" id="IPR036397">
    <property type="entry name" value="RNaseH_sf"/>
</dbReference>
<dbReference type="InterPro" id="IPR004875">
    <property type="entry name" value="DDE_SF_endonuclease_dom"/>
</dbReference>
<dbReference type="InterPro" id="IPR050863">
    <property type="entry name" value="CenT-Element_Derived"/>
</dbReference>
<dbReference type="EMBL" id="JAPFFF010000642">
    <property type="protein sequence ID" value="KAK8833812.1"/>
    <property type="molecule type" value="Genomic_DNA"/>
</dbReference>
<feature type="domain" description="DDE-1" evidence="1">
    <location>
        <begin position="235"/>
        <end position="374"/>
    </location>
</feature>
<evidence type="ECO:0000313" key="2">
    <source>
        <dbReference type="EMBL" id="KAK8833812.1"/>
    </source>
</evidence>
<comment type="caution">
    <text evidence="2">The sequence shown here is derived from an EMBL/GenBank/DDBJ whole genome shotgun (WGS) entry which is preliminary data.</text>
</comment>
<evidence type="ECO:0000313" key="3">
    <source>
        <dbReference type="EMBL" id="KAK8841825.1"/>
    </source>
</evidence>
<dbReference type="Gene3D" id="3.30.420.10">
    <property type="entry name" value="Ribonuclease H-like superfamily/Ribonuclease H"/>
    <property type="match status" value="1"/>
</dbReference>
<name>A0ABR2GIR8_9EUKA</name>
<sequence>MQSVARPTKFKCIEAFGINIGSMVHQSFLSAEFRNAITLLCQIKFVKKIVEKATVQQICFLFNISTRRYYKVLNDVPCSNSPGKPQPPSQQLLTAEEEIHIIGLIHSHQVDNDCLTSRDLRLLAAELLKIRTGEERSFSREWSRNFLRRHSDQIDKTKASAVDDDRANIDLDEVKRYIQQVEEVLVRNPNPYFLLNMDETGFGRRPEKGKRKSVLISKSCQIHPFWRECTDIHHISLVMCVTASCDYLRPMLISTRARHDSDISDTFFKRWAEYTKTEKGYQTSVSMLYWVKNVLAPYIHLMRAIKEENCTCILIIDGCSAHFSEDVKNEIDKIGDVILLPIPPHSSHLTQMLDATVFGSLKRRYGSTPSNSTITSKFTRKLLRIKTALQTCITEELIRSGWESTGFKLELEDGEVNKITFDDGFKRMLLAEASGESENQ</sequence>
<organism evidence="2 4">
    <name type="scientific">Tritrichomonas musculus</name>
    <dbReference type="NCBI Taxonomy" id="1915356"/>
    <lineage>
        <taxon>Eukaryota</taxon>
        <taxon>Metamonada</taxon>
        <taxon>Parabasalia</taxon>
        <taxon>Tritrichomonadida</taxon>
        <taxon>Tritrichomonadidae</taxon>
        <taxon>Tritrichomonas</taxon>
    </lineage>
</organism>
<dbReference type="EMBL" id="JAPFFF010000040">
    <property type="protein sequence ID" value="KAK8841825.1"/>
    <property type="molecule type" value="Genomic_DNA"/>
</dbReference>
<evidence type="ECO:0000259" key="1">
    <source>
        <dbReference type="Pfam" id="PF03184"/>
    </source>
</evidence>
<dbReference type="Proteomes" id="UP001470230">
    <property type="component" value="Unassembled WGS sequence"/>
</dbReference>
<evidence type="ECO:0000313" key="4">
    <source>
        <dbReference type="Proteomes" id="UP001470230"/>
    </source>
</evidence>
<protein>
    <recommendedName>
        <fullName evidence="1">DDE-1 domain-containing protein</fullName>
    </recommendedName>
</protein>